<comment type="caution">
    <text evidence="1">The sequence shown here is derived from an EMBL/GenBank/DDBJ whole genome shotgun (WGS) entry which is preliminary data.</text>
</comment>
<sequence length="233" mass="26447">MKIKYKLILSLVFFWLGTTIILGQRLTPPRFYAGFEGFNRNILFKEEGYIGFMAGSELFSFKFIAPELEVGYYTGTLGKNEEAGQNALPPGYDGPATISGYTSGGFHGWSFSLTPKLFFGDEDFRFLILPKYTLAGTNAYASYYKRDSTGGYYDLVERDDSQQTQSYFTIGIGFEGHIFETEKLSLAFIIQYSGWNIREMFKSLDVKGLNERQQGTRAIGLGLRLYFNPFVKD</sequence>
<evidence type="ECO:0000313" key="1">
    <source>
        <dbReference type="EMBL" id="MBC9795100.1"/>
    </source>
</evidence>
<name>A0A926Q2W1_9FLAO</name>
<evidence type="ECO:0000313" key="2">
    <source>
        <dbReference type="Proteomes" id="UP000653730"/>
    </source>
</evidence>
<accession>A0A926Q2W1</accession>
<proteinExistence type="predicted"/>
<dbReference type="EMBL" id="JACVDC010000006">
    <property type="protein sequence ID" value="MBC9795100.1"/>
    <property type="molecule type" value="Genomic_DNA"/>
</dbReference>
<gene>
    <name evidence="1" type="ORF">IBL28_03920</name>
</gene>
<reference evidence="1 2" key="1">
    <citation type="submission" date="2020-09" db="EMBL/GenBank/DDBJ databases">
        <title>Sinomicrobium weinanense sp. nov., a halophilic bacteria isolated from saline-alkali soil.</title>
        <authorList>
            <person name="Wu P."/>
            <person name="Ren H."/>
            <person name="Mei Y."/>
            <person name="Liang Y."/>
            <person name="Chen Z."/>
        </authorList>
    </citation>
    <scope>NUCLEOTIDE SEQUENCE [LARGE SCALE GENOMIC DNA]</scope>
    <source>
        <strain evidence="1 2">FJxs</strain>
    </source>
</reference>
<dbReference type="RefSeq" id="WP_187964251.1">
    <property type="nucleotide sequence ID" value="NZ_JACVDC010000006.1"/>
</dbReference>
<keyword evidence="2" id="KW-1185">Reference proteome</keyword>
<organism evidence="1 2">
    <name type="scientific">Sinomicrobium weinanense</name>
    <dbReference type="NCBI Taxonomy" id="2842200"/>
    <lineage>
        <taxon>Bacteria</taxon>
        <taxon>Pseudomonadati</taxon>
        <taxon>Bacteroidota</taxon>
        <taxon>Flavobacteriia</taxon>
        <taxon>Flavobacteriales</taxon>
        <taxon>Flavobacteriaceae</taxon>
        <taxon>Sinomicrobium</taxon>
    </lineage>
</organism>
<dbReference type="Proteomes" id="UP000653730">
    <property type="component" value="Unassembled WGS sequence"/>
</dbReference>
<protein>
    <submittedName>
        <fullName evidence="1">Uncharacterized protein</fullName>
    </submittedName>
</protein>
<dbReference type="AlphaFoldDB" id="A0A926Q2W1"/>